<protein>
    <submittedName>
        <fullName evidence="2">Peptidase</fullName>
    </submittedName>
</protein>
<keyword evidence="3" id="KW-1185">Reference proteome</keyword>
<dbReference type="RefSeq" id="WP_332863539.1">
    <property type="nucleotide sequence ID" value="NZ_JBAFSM010000003.1"/>
</dbReference>
<dbReference type="Proteomes" id="UP001328733">
    <property type="component" value="Unassembled WGS sequence"/>
</dbReference>
<dbReference type="EMBL" id="JBAFSM010000003">
    <property type="protein sequence ID" value="MEG3436091.1"/>
    <property type="molecule type" value="Genomic_DNA"/>
</dbReference>
<reference evidence="2 3" key="1">
    <citation type="submission" date="2024-01" db="EMBL/GenBank/DDBJ databases">
        <title>Genomic insights into the taxonomy and metabolism of the cyanobacterium Pannus brasiliensis CCIBt3594.</title>
        <authorList>
            <person name="Machado M."/>
            <person name="Botero N.B."/>
            <person name="Andreote A.P.D."/>
            <person name="Feitosa A.M.T."/>
            <person name="Popin R."/>
            <person name="Sivonen K."/>
            <person name="Fiore M.F."/>
        </authorList>
    </citation>
    <scope>NUCLEOTIDE SEQUENCE [LARGE SCALE GENOMIC DNA]</scope>
    <source>
        <strain evidence="2 3">CCIBt3594</strain>
    </source>
</reference>
<keyword evidence="1" id="KW-0472">Membrane</keyword>
<gene>
    <name evidence="2" type="ORF">V0288_03085</name>
</gene>
<comment type="caution">
    <text evidence="2">The sequence shown here is derived from an EMBL/GenBank/DDBJ whole genome shotgun (WGS) entry which is preliminary data.</text>
</comment>
<keyword evidence="1" id="KW-0812">Transmembrane</keyword>
<proteinExistence type="predicted"/>
<evidence type="ECO:0000256" key="1">
    <source>
        <dbReference type="SAM" id="Phobius"/>
    </source>
</evidence>
<evidence type="ECO:0000313" key="2">
    <source>
        <dbReference type="EMBL" id="MEG3436091.1"/>
    </source>
</evidence>
<sequence length="88" mass="10054">MRAFRKYHRVLAIALCLPLFLTVISGMGFTIVDEWFKQEELAEFLLKVHTFDILGLETIYPVLNGLGLLGLLITGISMTGLWKKRRES</sequence>
<evidence type="ECO:0000313" key="3">
    <source>
        <dbReference type="Proteomes" id="UP001328733"/>
    </source>
</evidence>
<accession>A0AAW9QMX9</accession>
<dbReference type="AlphaFoldDB" id="A0AAW9QMX9"/>
<organism evidence="2 3">
    <name type="scientific">Pannus brasiliensis CCIBt3594</name>
    <dbReference type="NCBI Taxonomy" id="1427578"/>
    <lineage>
        <taxon>Bacteria</taxon>
        <taxon>Bacillati</taxon>
        <taxon>Cyanobacteriota</taxon>
        <taxon>Cyanophyceae</taxon>
        <taxon>Oscillatoriophycideae</taxon>
        <taxon>Chroococcales</taxon>
        <taxon>Microcystaceae</taxon>
        <taxon>Pannus</taxon>
    </lineage>
</organism>
<feature type="transmembrane region" description="Helical" evidence="1">
    <location>
        <begin position="59"/>
        <end position="82"/>
    </location>
</feature>
<keyword evidence="1" id="KW-1133">Transmembrane helix</keyword>
<name>A0AAW9QMX9_9CHRO</name>